<accession>A0A7W6DNS1</accession>
<gene>
    <name evidence="2" type="ORF">GGR44_002965</name>
</gene>
<sequence length="116" mass="12529">MEELMFRNANLSTDVRIHSMLNSAKSGAGCLFPVPADNMQRFFSDAMISQLLEGSRKVTGLTDLRLAPMMVYAAADGKLPVAPYVAPLPLRARKFRGHTASGDSPRGQGSYASRGL</sequence>
<feature type="region of interest" description="Disordered" evidence="1">
    <location>
        <begin position="95"/>
        <end position="116"/>
    </location>
</feature>
<evidence type="ECO:0000313" key="2">
    <source>
        <dbReference type="EMBL" id="MBB3983278.1"/>
    </source>
</evidence>
<dbReference type="Proteomes" id="UP000552757">
    <property type="component" value="Unassembled WGS sequence"/>
</dbReference>
<organism evidence="2 3">
    <name type="scientific">Sphingobium fontiphilum</name>
    <dbReference type="NCBI Taxonomy" id="944425"/>
    <lineage>
        <taxon>Bacteria</taxon>
        <taxon>Pseudomonadati</taxon>
        <taxon>Pseudomonadota</taxon>
        <taxon>Alphaproteobacteria</taxon>
        <taxon>Sphingomonadales</taxon>
        <taxon>Sphingomonadaceae</taxon>
        <taxon>Sphingobium</taxon>
    </lineage>
</organism>
<dbReference type="AlphaFoldDB" id="A0A7W6DNS1"/>
<protein>
    <submittedName>
        <fullName evidence="2">Uncharacterized protein</fullName>
    </submittedName>
</protein>
<comment type="caution">
    <text evidence="2">The sequence shown here is derived from an EMBL/GenBank/DDBJ whole genome shotgun (WGS) entry which is preliminary data.</text>
</comment>
<evidence type="ECO:0000313" key="3">
    <source>
        <dbReference type="Proteomes" id="UP000552757"/>
    </source>
</evidence>
<evidence type="ECO:0000256" key="1">
    <source>
        <dbReference type="SAM" id="MobiDB-lite"/>
    </source>
</evidence>
<reference evidence="2 3" key="1">
    <citation type="submission" date="2020-08" db="EMBL/GenBank/DDBJ databases">
        <title>Genomic Encyclopedia of Type Strains, Phase IV (KMG-IV): sequencing the most valuable type-strain genomes for metagenomic binning, comparative biology and taxonomic classification.</title>
        <authorList>
            <person name="Goeker M."/>
        </authorList>
    </citation>
    <scope>NUCLEOTIDE SEQUENCE [LARGE SCALE GENOMIC DNA]</scope>
    <source>
        <strain evidence="2 3">DSM 29348</strain>
    </source>
</reference>
<dbReference type="EMBL" id="JACIEB010000007">
    <property type="protein sequence ID" value="MBB3983278.1"/>
    <property type="molecule type" value="Genomic_DNA"/>
</dbReference>
<proteinExistence type="predicted"/>
<keyword evidence="3" id="KW-1185">Reference proteome</keyword>
<name>A0A7W6DNS1_9SPHN</name>